<comment type="caution">
    <text evidence="1">The sequence shown here is derived from an EMBL/GenBank/DDBJ whole genome shotgun (WGS) entry which is preliminary data.</text>
</comment>
<evidence type="ECO:0000313" key="2">
    <source>
        <dbReference type="Proteomes" id="UP000321532"/>
    </source>
</evidence>
<keyword evidence="2" id="KW-1185">Reference proteome</keyword>
<reference evidence="1 2" key="1">
    <citation type="submission" date="2019-07" db="EMBL/GenBank/DDBJ databases">
        <title>Whole genome shotgun sequence of Adhaeribacter aerolatus NBRC 106133.</title>
        <authorList>
            <person name="Hosoyama A."/>
            <person name="Uohara A."/>
            <person name="Ohji S."/>
            <person name="Ichikawa N."/>
        </authorList>
    </citation>
    <scope>NUCLEOTIDE SEQUENCE [LARGE SCALE GENOMIC DNA]</scope>
    <source>
        <strain evidence="1 2">NBRC 106133</strain>
    </source>
</reference>
<sequence length="63" mass="7429">MNGERFKQKIAALEKEREDFIARLTPEEQQAFKQKLKEFDQREDIGKLSSTLTWGKNNTSKNK</sequence>
<protein>
    <submittedName>
        <fullName evidence="1">Uncharacterized protein</fullName>
    </submittedName>
</protein>
<name>A0A512AZG5_9BACT</name>
<organism evidence="1 2">
    <name type="scientific">Adhaeribacter aerolatus</name>
    <dbReference type="NCBI Taxonomy" id="670289"/>
    <lineage>
        <taxon>Bacteria</taxon>
        <taxon>Pseudomonadati</taxon>
        <taxon>Bacteroidota</taxon>
        <taxon>Cytophagia</taxon>
        <taxon>Cytophagales</taxon>
        <taxon>Hymenobacteraceae</taxon>
        <taxon>Adhaeribacter</taxon>
    </lineage>
</organism>
<accession>A0A512AZG5</accession>
<dbReference type="AlphaFoldDB" id="A0A512AZG5"/>
<proteinExistence type="predicted"/>
<dbReference type="RefSeq" id="WP_146898420.1">
    <property type="nucleotide sequence ID" value="NZ_BJYS01000020.1"/>
</dbReference>
<evidence type="ECO:0000313" key="1">
    <source>
        <dbReference type="EMBL" id="GEO05108.1"/>
    </source>
</evidence>
<dbReference type="EMBL" id="BJYS01000020">
    <property type="protein sequence ID" value="GEO05108.1"/>
    <property type="molecule type" value="Genomic_DNA"/>
</dbReference>
<gene>
    <name evidence="1" type="ORF">AAE02nite_27720</name>
</gene>
<dbReference type="Proteomes" id="UP000321532">
    <property type="component" value="Unassembled WGS sequence"/>
</dbReference>